<keyword evidence="7" id="KW-1185">Reference proteome</keyword>
<evidence type="ECO:0000256" key="4">
    <source>
        <dbReference type="ARBA" id="ARBA00022842"/>
    </source>
</evidence>
<feature type="binding site" evidence="5">
    <location>
        <position position="142"/>
    </location>
    <ligand>
        <name>substrate</name>
    </ligand>
</feature>
<keyword evidence="2 5" id="KW-0479">Metal-binding</keyword>
<dbReference type="NCBIfam" id="NF002317">
    <property type="entry name" value="PRK01250.1"/>
    <property type="match status" value="1"/>
</dbReference>
<proteinExistence type="inferred from homology"/>
<comment type="caution">
    <text evidence="6">The sequence shown here is derived from an EMBL/GenBank/DDBJ whole genome shotgun (WGS) entry which is preliminary data.</text>
</comment>
<dbReference type="CDD" id="cd00412">
    <property type="entry name" value="pyrophosphatase"/>
    <property type="match status" value="1"/>
</dbReference>
<organism evidence="6 7">
    <name type="scientific">Microvirga arsenatis</name>
    <dbReference type="NCBI Taxonomy" id="2692265"/>
    <lineage>
        <taxon>Bacteria</taxon>
        <taxon>Pseudomonadati</taxon>
        <taxon>Pseudomonadota</taxon>
        <taxon>Alphaproteobacteria</taxon>
        <taxon>Hyphomicrobiales</taxon>
        <taxon>Methylobacteriaceae</taxon>
        <taxon>Microvirga</taxon>
    </lineage>
</organism>
<keyword evidence="3 5" id="KW-0378">Hydrolase</keyword>
<dbReference type="GO" id="GO:0004427">
    <property type="term" value="F:inorganic diphosphate phosphatase activity"/>
    <property type="evidence" value="ECO:0007669"/>
    <property type="project" value="UniProtKB-EC"/>
</dbReference>
<gene>
    <name evidence="5" type="primary">ppa</name>
    <name evidence="6" type="ORF">GR303_11060</name>
</gene>
<feature type="binding site" evidence="5">
    <location>
        <position position="103"/>
    </location>
    <ligand>
        <name>Mg(2+)</name>
        <dbReference type="ChEBI" id="CHEBI:18420"/>
        <label>1</label>
    </ligand>
</feature>
<keyword evidence="5" id="KW-0963">Cytoplasm</keyword>
<protein>
    <recommendedName>
        <fullName evidence="5">Inorganic pyrophosphatase</fullName>
        <ecNumber evidence="5">3.6.1.1</ecNumber>
    </recommendedName>
    <alternativeName>
        <fullName evidence="5">Pyrophosphate phospho-hydrolase</fullName>
        <shortName evidence="5">PPase</shortName>
    </alternativeName>
</protein>
<name>A0ABW9YX20_9HYPH</name>
<feature type="binding site" evidence="5">
    <location>
        <position position="71"/>
    </location>
    <ligand>
        <name>Mg(2+)</name>
        <dbReference type="ChEBI" id="CHEBI:18420"/>
        <label>1</label>
    </ligand>
</feature>
<dbReference type="Proteomes" id="UP000818323">
    <property type="component" value="Unassembled WGS sequence"/>
</dbReference>
<evidence type="ECO:0000256" key="2">
    <source>
        <dbReference type="ARBA" id="ARBA00022723"/>
    </source>
</evidence>
<keyword evidence="4 5" id="KW-0460">Magnesium</keyword>
<comment type="similarity">
    <text evidence="5">Belongs to the PPase family.</text>
</comment>
<feature type="binding site" evidence="5">
    <location>
        <position position="71"/>
    </location>
    <ligand>
        <name>Mg(2+)</name>
        <dbReference type="ChEBI" id="CHEBI:18420"/>
        <label>2</label>
    </ligand>
</feature>
<evidence type="ECO:0000313" key="6">
    <source>
        <dbReference type="EMBL" id="NBJ24892.1"/>
    </source>
</evidence>
<dbReference type="InterPro" id="IPR036649">
    <property type="entry name" value="Pyrophosphatase_sf"/>
</dbReference>
<evidence type="ECO:0000256" key="5">
    <source>
        <dbReference type="HAMAP-Rule" id="MF_00209"/>
    </source>
</evidence>
<evidence type="ECO:0000256" key="1">
    <source>
        <dbReference type="ARBA" id="ARBA00001946"/>
    </source>
</evidence>
<evidence type="ECO:0000313" key="7">
    <source>
        <dbReference type="Proteomes" id="UP000818323"/>
    </source>
</evidence>
<comment type="catalytic activity">
    <reaction evidence="5">
        <text>diphosphate + H2O = 2 phosphate + H(+)</text>
        <dbReference type="Rhea" id="RHEA:24576"/>
        <dbReference type="ChEBI" id="CHEBI:15377"/>
        <dbReference type="ChEBI" id="CHEBI:15378"/>
        <dbReference type="ChEBI" id="CHEBI:33019"/>
        <dbReference type="ChEBI" id="CHEBI:43474"/>
        <dbReference type="EC" id="3.6.1.1"/>
    </reaction>
</comment>
<feature type="binding site" evidence="5">
    <location>
        <position position="56"/>
    </location>
    <ligand>
        <name>substrate</name>
    </ligand>
</feature>
<comment type="function">
    <text evidence="5">Catalyzes the hydrolysis of inorganic pyrophosphate (PPi) forming two phosphate ions.</text>
</comment>
<feature type="binding site" evidence="5">
    <location>
        <position position="30"/>
    </location>
    <ligand>
        <name>substrate</name>
    </ligand>
</feature>
<evidence type="ECO:0000256" key="3">
    <source>
        <dbReference type="ARBA" id="ARBA00022801"/>
    </source>
</evidence>
<accession>A0ABW9YX20</accession>
<dbReference type="HAMAP" id="MF_00209">
    <property type="entry name" value="Inorganic_PPase"/>
    <property type="match status" value="1"/>
</dbReference>
<dbReference type="Pfam" id="PF00719">
    <property type="entry name" value="Pyrophosphatase"/>
    <property type="match status" value="1"/>
</dbReference>
<dbReference type="SUPFAM" id="SSF50324">
    <property type="entry name" value="Inorganic pyrophosphatase"/>
    <property type="match status" value="1"/>
</dbReference>
<sequence length="175" mass="19672">MRIDAIKIGKNPPDDVNVVIEVPLGGEPIKYEMDKESGTLFVDRFLYTAMRYPGNYGFIPHTLSGDGDPCDVLVANTRAIAPGAVMNVRPVGVLVMEDDGGQDEKIIAVPSSKLTQRYDRVANYTDLPEITIKQIEHFFEHYKDLEPGKWAKIIRWGDAEEARRLIVEAIERAKK</sequence>
<comment type="subunit">
    <text evidence="5">Homohexamer.</text>
</comment>
<dbReference type="RefSeq" id="WP_161721889.1">
    <property type="nucleotide sequence ID" value="NZ_JAAAXI010000003.1"/>
</dbReference>
<dbReference type="InterPro" id="IPR008162">
    <property type="entry name" value="Pyrophosphatase"/>
</dbReference>
<dbReference type="EC" id="3.6.1.1" evidence="5"/>
<comment type="subcellular location">
    <subcellularLocation>
        <location evidence="5">Cytoplasm</location>
    </subcellularLocation>
</comment>
<feature type="binding site" evidence="5">
    <location>
        <position position="44"/>
    </location>
    <ligand>
        <name>substrate</name>
    </ligand>
</feature>
<feature type="binding site" evidence="5">
    <location>
        <position position="66"/>
    </location>
    <ligand>
        <name>Mg(2+)</name>
        <dbReference type="ChEBI" id="CHEBI:18420"/>
        <label>1</label>
    </ligand>
</feature>
<dbReference type="Gene3D" id="3.90.80.10">
    <property type="entry name" value="Inorganic pyrophosphatase"/>
    <property type="match status" value="1"/>
</dbReference>
<reference evidence="6 7" key="1">
    <citation type="submission" date="2020-01" db="EMBL/GenBank/DDBJ databases">
        <title>Microvirga sp. nov., an arsenate reduction bacterium isolated from Tibet hotspring sediments.</title>
        <authorList>
            <person name="Yuan C.-G."/>
        </authorList>
    </citation>
    <scope>NUCLEOTIDE SEQUENCE [LARGE SCALE GENOMIC DNA]</scope>
    <source>
        <strain evidence="6 7">SYSU G3D203</strain>
    </source>
</reference>
<dbReference type="PANTHER" id="PTHR10286">
    <property type="entry name" value="INORGANIC PYROPHOSPHATASE"/>
    <property type="match status" value="1"/>
</dbReference>
<dbReference type="EMBL" id="JAAAXJ010000004">
    <property type="protein sequence ID" value="NBJ24892.1"/>
    <property type="molecule type" value="Genomic_DNA"/>
</dbReference>
<comment type="cofactor">
    <cofactor evidence="1 5">
        <name>Mg(2+)</name>
        <dbReference type="ChEBI" id="CHEBI:18420"/>
    </cofactor>
</comment>